<dbReference type="EMBL" id="KB201819">
    <property type="protein sequence ID" value="ESO94389.1"/>
    <property type="molecule type" value="Genomic_DNA"/>
</dbReference>
<dbReference type="Proteomes" id="UP000030746">
    <property type="component" value="Unassembled WGS sequence"/>
</dbReference>
<dbReference type="RefSeq" id="XP_009054923.1">
    <property type="nucleotide sequence ID" value="XM_009056675.1"/>
</dbReference>
<dbReference type="GeneID" id="20243952"/>
<accession>V4BZ33</accession>
<dbReference type="CTD" id="20243952"/>
<name>V4BZ33_LOTGI</name>
<feature type="non-terminal residue" evidence="1">
    <location>
        <position position="172"/>
    </location>
</feature>
<sequence length="172" mass="20460">EECTQHISNEIHVAIKENRPKDAVDYFMEFERAGYGIIHHYVKPVLFCCYQLGFTYTPIAHNLLGVLFNLELLDAETFYESKFVKELFEVMIYSNELDFTIPLIIRNFALTEALNNPAEYFTYAVKWVQQTNEEFLLEFDHKMLEQLINMFSRSKQMELVETLNVIRVRKLR</sequence>
<evidence type="ECO:0000313" key="1">
    <source>
        <dbReference type="EMBL" id="ESO94389.1"/>
    </source>
</evidence>
<proteinExistence type="predicted"/>
<dbReference type="AlphaFoldDB" id="V4BZ33"/>
<feature type="non-terminal residue" evidence="1">
    <location>
        <position position="1"/>
    </location>
</feature>
<organism evidence="1 2">
    <name type="scientific">Lottia gigantea</name>
    <name type="common">Giant owl limpet</name>
    <dbReference type="NCBI Taxonomy" id="225164"/>
    <lineage>
        <taxon>Eukaryota</taxon>
        <taxon>Metazoa</taxon>
        <taxon>Spiralia</taxon>
        <taxon>Lophotrochozoa</taxon>
        <taxon>Mollusca</taxon>
        <taxon>Gastropoda</taxon>
        <taxon>Patellogastropoda</taxon>
        <taxon>Lottioidea</taxon>
        <taxon>Lottiidae</taxon>
        <taxon>Lottia</taxon>
    </lineage>
</organism>
<protein>
    <submittedName>
        <fullName evidence="1">Uncharacterized protein</fullName>
    </submittedName>
</protein>
<reference evidence="1 2" key="1">
    <citation type="journal article" date="2013" name="Nature">
        <title>Insights into bilaterian evolution from three spiralian genomes.</title>
        <authorList>
            <person name="Simakov O."/>
            <person name="Marletaz F."/>
            <person name="Cho S.J."/>
            <person name="Edsinger-Gonzales E."/>
            <person name="Havlak P."/>
            <person name="Hellsten U."/>
            <person name="Kuo D.H."/>
            <person name="Larsson T."/>
            <person name="Lv J."/>
            <person name="Arendt D."/>
            <person name="Savage R."/>
            <person name="Osoegawa K."/>
            <person name="de Jong P."/>
            <person name="Grimwood J."/>
            <person name="Chapman J.A."/>
            <person name="Shapiro H."/>
            <person name="Aerts A."/>
            <person name="Otillar R.P."/>
            <person name="Terry A.Y."/>
            <person name="Boore J.L."/>
            <person name="Grigoriev I.V."/>
            <person name="Lindberg D.R."/>
            <person name="Seaver E.C."/>
            <person name="Weisblat D.A."/>
            <person name="Putnam N.H."/>
            <person name="Rokhsar D.S."/>
        </authorList>
    </citation>
    <scope>NUCLEOTIDE SEQUENCE [LARGE SCALE GENOMIC DNA]</scope>
</reference>
<keyword evidence="2" id="KW-1185">Reference proteome</keyword>
<dbReference type="KEGG" id="lgi:LOTGIDRAFT_176724"/>
<gene>
    <name evidence="1" type="ORF">LOTGIDRAFT_176724</name>
</gene>
<evidence type="ECO:0000313" key="2">
    <source>
        <dbReference type="Proteomes" id="UP000030746"/>
    </source>
</evidence>